<organism evidence="1 2">
    <name type="scientific">Spermophilus dauricus</name>
    <name type="common">Daurian ground squirrel</name>
    <dbReference type="NCBI Taxonomy" id="99837"/>
    <lineage>
        <taxon>Eukaryota</taxon>
        <taxon>Metazoa</taxon>
        <taxon>Chordata</taxon>
        <taxon>Craniata</taxon>
        <taxon>Vertebrata</taxon>
        <taxon>Euteleostomi</taxon>
        <taxon>Mammalia</taxon>
        <taxon>Eutheria</taxon>
        <taxon>Euarchontoglires</taxon>
        <taxon>Glires</taxon>
        <taxon>Rodentia</taxon>
        <taxon>Sciuromorpha</taxon>
        <taxon>Sciuridae</taxon>
        <taxon>Xerinae</taxon>
        <taxon>Marmotini</taxon>
        <taxon>Spermophilus</taxon>
    </lineage>
</organism>
<reference evidence="1" key="1">
    <citation type="submission" date="2025-08" db="UniProtKB">
        <authorList>
            <consortium name="Ensembl"/>
        </authorList>
    </citation>
    <scope>IDENTIFICATION</scope>
</reference>
<proteinExistence type="predicted"/>
<dbReference type="Proteomes" id="UP000694422">
    <property type="component" value="Unplaced"/>
</dbReference>
<evidence type="ECO:0000313" key="1">
    <source>
        <dbReference type="Ensembl" id="ENSSDAP00000016967.1"/>
    </source>
</evidence>
<sequence length="57" mass="6768">MSTLCTLQEEQVRLKMRLQELQQLKRELRNSPKDKVSRKMTCSLFLICKVELPLSFV</sequence>
<dbReference type="AlphaFoldDB" id="A0A8C9Q1A9"/>
<keyword evidence="2" id="KW-1185">Reference proteome</keyword>
<protein>
    <submittedName>
        <fullName evidence="1">Uncharacterized protein</fullName>
    </submittedName>
</protein>
<evidence type="ECO:0000313" key="2">
    <source>
        <dbReference type="Proteomes" id="UP000694422"/>
    </source>
</evidence>
<name>A0A8C9Q1A9_SPEDA</name>
<dbReference type="Ensembl" id="ENSSDAT00000019283.1">
    <property type="protein sequence ID" value="ENSSDAP00000016967.1"/>
    <property type="gene ID" value="ENSSDAG00000015358.1"/>
</dbReference>
<accession>A0A8C9Q1A9</accession>
<reference evidence="1" key="2">
    <citation type="submission" date="2025-09" db="UniProtKB">
        <authorList>
            <consortium name="Ensembl"/>
        </authorList>
    </citation>
    <scope>IDENTIFICATION</scope>
</reference>